<proteinExistence type="predicted"/>
<keyword evidence="3" id="KW-1185">Reference proteome</keyword>
<accession>A0AAV2LY71</accession>
<evidence type="ECO:0000313" key="3">
    <source>
        <dbReference type="Proteomes" id="UP001497482"/>
    </source>
</evidence>
<dbReference type="EMBL" id="OZ035827">
    <property type="protein sequence ID" value="CAL1606026.1"/>
    <property type="molecule type" value="Genomic_DNA"/>
</dbReference>
<dbReference type="AlphaFoldDB" id="A0AAV2LY71"/>
<sequence>MGGRGWLDCGLCSRARPTLKCGAPLSLSSLYAFSWDPPPPPPRPRTHSLPPASRSVRLPAVSPSRGAEPMLPAQP</sequence>
<dbReference type="Proteomes" id="UP001497482">
    <property type="component" value="Chromosome 5"/>
</dbReference>
<reference evidence="2 3" key="1">
    <citation type="submission" date="2024-04" db="EMBL/GenBank/DDBJ databases">
        <authorList>
            <person name="Waldvogel A.-M."/>
            <person name="Schoenle A."/>
        </authorList>
    </citation>
    <scope>NUCLEOTIDE SEQUENCE [LARGE SCALE GENOMIC DNA]</scope>
</reference>
<evidence type="ECO:0000313" key="2">
    <source>
        <dbReference type="EMBL" id="CAL1606026.1"/>
    </source>
</evidence>
<gene>
    <name evidence="2" type="ORF">KC01_LOCUS33296</name>
</gene>
<feature type="region of interest" description="Disordered" evidence="1">
    <location>
        <begin position="34"/>
        <end position="75"/>
    </location>
</feature>
<name>A0AAV2LY71_KNICA</name>
<protein>
    <submittedName>
        <fullName evidence="2">Uncharacterized protein</fullName>
    </submittedName>
</protein>
<evidence type="ECO:0000256" key="1">
    <source>
        <dbReference type="SAM" id="MobiDB-lite"/>
    </source>
</evidence>
<organism evidence="2 3">
    <name type="scientific">Knipowitschia caucasica</name>
    <name type="common">Caucasian dwarf goby</name>
    <name type="synonym">Pomatoschistus caucasicus</name>
    <dbReference type="NCBI Taxonomy" id="637954"/>
    <lineage>
        <taxon>Eukaryota</taxon>
        <taxon>Metazoa</taxon>
        <taxon>Chordata</taxon>
        <taxon>Craniata</taxon>
        <taxon>Vertebrata</taxon>
        <taxon>Euteleostomi</taxon>
        <taxon>Actinopterygii</taxon>
        <taxon>Neopterygii</taxon>
        <taxon>Teleostei</taxon>
        <taxon>Neoteleostei</taxon>
        <taxon>Acanthomorphata</taxon>
        <taxon>Gobiaria</taxon>
        <taxon>Gobiiformes</taxon>
        <taxon>Gobioidei</taxon>
        <taxon>Gobiidae</taxon>
        <taxon>Gobiinae</taxon>
        <taxon>Knipowitschia</taxon>
    </lineage>
</organism>